<organism evidence="2 3">
    <name type="scientific">Microbulbifer epialgicus</name>
    <dbReference type="NCBI Taxonomy" id="393907"/>
    <lineage>
        <taxon>Bacteria</taxon>
        <taxon>Pseudomonadati</taxon>
        <taxon>Pseudomonadota</taxon>
        <taxon>Gammaproteobacteria</taxon>
        <taxon>Cellvibrionales</taxon>
        <taxon>Microbulbiferaceae</taxon>
        <taxon>Microbulbifer</taxon>
    </lineage>
</organism>
<accession>A0ABV4NTP4</accession>
<comment type="caution">
    <text evidence="2">The sequence shown here is derived from an EMBL/GenBank/DDBJ whole genome shotgun (WGS) entry which is preliminary data.</text>
</comment>
<gene>
    <name evidence="2" type="ORF">ACCI49_00930</name>
</gene>
<sequence>MEKQKDNTWTYVIVALLLVSVALLFSVEDELKSQRTPEQIAAIEQQKKLDAEAAEYIADQHEKEINKWRDKEWTDLSAPDEYMMKAISHEYHLWVLCFLLIASGPIVMRKLKGF</sequence>
<feature type="transmembrane region" description="Helical" evidence="1">
    <location>
        <begin position="9"/>
        <end position="27"/>
    </location>
</feature>
<reference evidence="2 3" key="1">
    <citation type="submission" date="2024-08" db="EMBL/GenBank/DDBJ databases">
        <authorList>
            <person name="Ishaq N."/>
        </authorList>
    </citation>
    <scope>NUCLEOTIDE SEQUENCE [LARGE SCALE GENOMIC DNA]</scope>
    <source>
        <strain evidence="2 3">DSM 18651</strain>
    </source>
</reference>
<keyword evidence="3" id="KW-1185">Reference proteome</keyword>
<evidence type="ECO:0000313" key="2">
    <source>
        <dbReference type="EMBL" id="MFA0809468.1"/>
    </source>
</evidence>
<dbReference type="EMBL" id="JBGMEK010000001">
    <property type="protein sequence ID" value="MFA0809468.1"/>
    <property type="molecule type" value="Genomic_DNA"/>
</dbReference>
<dbReference type="Proteomes" id="UP001569428">
    <property type="component" value="Unassembled WGS sequence"/>
</dbReference>
<keyword evidence="1" id="KW-0812">Transmembrane</keyword>
<dbReference type="RefSeq" id="WP_371837085.1">
    <property type="nucleotide sequence ID" value="NZ_JBGMEK010000001.1"/>
</dbReference>
<keyword evidence="1" id="KW-0472">Membrane</keyword>
<proteinExistence type="predicted"/>
<keyword evidence="1" id="KW-1133">Transmembrane helix</keyword>
<name>A0ABV4NTP4_9GAMM</name>
<evidence type="ECO:0000313" key="3">
    <source>
        <dbReference type="Proteomes" id="UP001569428"/>
    </source>
</evidence>
<protein>
    <submittedName>
        <fullName evidence="2">Uncharacterized protein</fullName>
    </submittedName>
</protein>
<evidence type="ECO:0000256" key="1">
    <source>
        <dbReference type="SAM" id="Phobius"/>
    </source>
</evidence>
<feature type="transmembrane region" description="Helical" evidence="1">
    <location>
        <begin position="91"/>
        <end position="108"/>
    </location>
</feature>